<dbReference type="PROSITE" id="PS50011">
    <property type="entry name" value="PROTEIN_KINASE_DOM"/>
    <property type="match status" value="1"/>
</dbReference>
<comment type="subunit">
    <text evidence="2">Component of the EKC/KEOPS complex composed of at least BUD32, CGI121, GON7, KAE1 and PCC1; the whole complex dimerizes.</text>
</comment>
<keyword evidence="19" id="KW-1185">Reference proteome</keyword>
<dbReference type="Gene3D" id="1.10.510.10">
    <property type="entry name" value="Transferase(Phosphotransferase) domain 1"/>
    <property type="match status" value="1"/>
</dbReference>
<keyword evidence="6" id="KW-0723">Serine/threonine-protein kinase</keyword>
<evidence type="ECO:0000256" key="1">
    <source>
        <dbReference type="ARBA" id="ARBA00003747"/>
    </source>
</evidence>
<feature type="compositionally biased region" description="Acidic residues" evidence="16">
    <location>
        <begin position="70"/>
        <end position="81"/>
    </location>
</feature>
<organism evidence="18 19">
    <name type="scientific">Pseudovirgaria hyperparasitica</name>
    <dbReference type="NCBI Taxonomy" id="470096"/>
    <lineage>
        <taxon>Eukaryota</taxon>
        <taxon>Fungi</taxon>
        <taxon>Dikarya</taxon>
        <taxon>Ascomycota</taxon>
        <taxon>Pezizomycotina</taxon>
        <taxon>Dothideomycetes</taxon>
        <taxon>Dothideomycetes incertae sedis</taxon>
        <taxon>Acrospermales</taxon>
        <taxon>Acrospermaceae</taxon>
        <taxon>Pseudovirgaria</taxon>
    </lineage>
</organism>
<dbReference type="GO" id="GO:0005634">
    <property type="term" value="C:nucleus"/>
    <property type="evidence" value="ECO:0007669"/>
    <property type="project" value="TreeGrafter"/>
</dbReference>
<dbReference type="SUPFAM" id="SSF56112">
    <property type="entry name" value="Protein kinase-like (PK-like)"/>
    <property type="match status" value="1"/>
</dbReference>
<keyword evidence="9 18" id="KW-0418">Kinase</keyword>
<dbReference type="InterPro" id="IPR011009">
    <property type="entry name" value="Kinase-like_dom_sf"/>
</dbReference>
<dbReference type="InterPro" id="IPR051175">
    <property type="entry name" value="CLK_kinases"/>
</dbReference>
<evidence type="ECO:0000256" key="3">
    <source>
        <dbReference type="ARBA" id="ARBA00012513"/>
    </source>
</evidence>
<evidence type="ECO:0000256" key="16">
    <source>
        <dbReference type="SAM" id="MobiDB-lite"/>
    </source>
</evidence>
<dbReference type="PROSITE" id="PS00107">
    <property type="entry name" value="PROTEIN_KINASE_ATP"/>
    <property type="match status" value="1"/>
</dbReference>
<dbReference type="PANTHER" id="PTHR45646">
    <property type="entry name" value="SERINE/THREONINE-PROTEIN KINASE DOA-RELATED"/>
    <property type="match status" value="1"/>
</dbReference>
<evidence type="ECO:0000256" key="7">
    <source>
        <dbReference type="ARBA" id="ARBA00022679"/>
    </source>
</evidence>
<dbReference type="Pfam" id="PF00069">
    <property type="entry name" value="Pkinase"/>
    <property type="match status" value="2"/>
</dbReference>
<dbReference type="PROSITE" id="PS00109">
    <property type="entry name" value="PROTEIN_KINASE_TYR"/>
    <property type="match status" value="1"/>
</dbReference>
<gene>
    <name evidence="18" type="ORF">EJ05DRAFT_503033</name>
</gene>
<evidence type="ECO:0000256" key="11">
    <source>
        <dbReference type="ARBA" id="ARBA00030980"/>
    </source>
</evidence>
<comment type="catalytic activity">
    <reaction evidence="14">
        <text>L-seryl-[protein] + ATP = O-phospho-L-seryl-[protein] + ADP + H(+)</text>
        <dbReference type="Rhea" id="RHEA:17989"/>
        <dbReference type="Rhea" id="RHEA-COMP:9863"/>
        <dbReference type="Rhea" id="RHEA-COMP:11604"/>
        <dbReference type="ChEBI" id="CHEBI:15378"/>
        <dbReference type="ChEBI" id="CHEBI:29999"/>
        <dbReference type="ChEBI" id="CHEBI:30616"/>
        <dbReference type="ChEBI" id="CHEBI:83421"/>
        <dbReference type="ChEBI" id="CHEBI:456216"/>
        <dbReference type="EC" id="2.7.11.1"/>
    </reaction>
</comment>
<dbReference type="InterPro" id="IPR000719">
    <property type="entry name" value="Prot_kinase_dom"/>
</dbReference>
<dbReference type="GO" id="GO:0004674">
    <property type="term" value="F:protein serine/threonine kinase activity"/>
    <property type="evidence" value="ECO:0007669"/>
    <property type="project" value="UniProtKB-KW"/>
</dbReference>
<evidence type="ECO:0000256" key="9">
    <source>
        <dbReference type="ARBA" id="ARBA00022777"/>
    </source>
</evidence>
<keyword evidence="10 15" id="KW-0067">ATP-binding</keyword>
<feature type="compositionally biased region" description="Basic and acidic residues" evidence="16">
    <location>
        <begin position="38"/>
        <end position="49"/>
    </location>
</feature>
<evidence type="ECO:0000256" key="15">
    <source>
        <dbReference type="PROSITE-ProRule" id="PRU10141"/>
    </source>
</evidence>
<evidence type="ECO:0000256" key="13">
    <source>
        <dbReference type="ARBA" id="ARBA00047899"/>
    </source>
</evidence>
<evidence type="ECO:0000259" key="17">
    <source>
        <dbReference type="PROSITE" id="PS50011"/>
    </source>
</evidence>
<dbReference type="AlphaFoldDB" id="A0A6A6W0R3"/>
<evidence type="ECO:0000256" key="8">
    <source>
        <dbReference type="ARBA" id="ARBA00022741"/>
    </source>
</evidence>
<evidence type="ECO:0000256" key="2">
    <source>
        <dbReference type="ARBA" id="ARBA00011534"/>
    </source>
</evidence>
<evidence type="ECO:0000313" key="19">
    <source>
        <dbReference type="Proteomes" id="UP000799437"/>
    </source>
</evidence>
<accession>A0A6A6W0R3</accession>
<evidence type="ECO:0000256" key="6">
    <source>
        <dbReference type="ARBA" id="ARBA00022527"/>
    </source>
</evidence>
<dbReference type="RefSeq" id="XP_033598025.1">
    <property type="nucleotide sequence ID" value="XM_033747356.1"/>
</dbReference>
<keyword evidence="7" id="KW-0808">Transferase</keyword>
<dbReference type="InterPro" id="IPR008266">
    <property type="entry name" value="Tyr_kinase_AS"/>
</dbReference>
<dbReference type="GeneID" id="54488410"/>
<comment type="function">
    <text evidence="1">Component of the EKC/KEOPS complex that is required for the formation of a threonylcarbamoyl group on adenosine at position 37 (t(6)A37) in tRNAs that read codons beginning with adenine. The complex is probably involved in the transfer of the threonylcarbamoyl moiety of threonylcarbamoyl-AMP (TC-AMP) to the N6 group of A37. BUD32 has ATPase activity in the context of the EKC/KEOPS complex and likely plays a supporting role to the catalytic subunit KAE1. The EKC/KEOPS complex also promotes both telomere uncapping and telomere elongation. The complex is required for efficient recruitment of transcriptional coactivators.</text>
</comment>
<protein>
    <recommendedName>
        <fullName evidence="5">EKC/KEOPS complex subunit BUD32</fullName>
        <ecNumber evidence="3">2.7.11.1</ecNumber>
    </recommendedName>
    <alternativeName>
        <fullName evidence="11 12">Atypical Serine/threonine protein kinase BUD32</fullName>
    </alternativeName>
    <alternativeName>
        <fullName evidence="4">EKC/KEOPS complex subunit bud32</fullName>
    </alternativeName>
</protein>
<feature type="binding site" evidence="15">
    <location>
        <position position="172"/>
    </location>
    <ligand>
        <name>ATP</name>
        <dbReference type="ChEBI" id="CHEBI:30616"/>
    </ligand>
</feature>
<evidence type="ECO:0000256" key="14">
    <source>
        <dbReference type="ARBA" id="ARBA00048679"/>
    </source>
</evidence>
<evidence type="ECO:0000256" key="5">
    <source>
        <dbReference type="ARBA" id="ARBA00019973"/>
    </source>
</evidence>
<dbReference type="PANTHER" id="PTHR45646:SF11">
    <property type="entry name" value="SERINE_THREONINE-PROTEIN KINASE DOA"/>
    <property type="match status" value="1"/>
</dbReference>
<evidence type="ECO:0000256" key="10">
    <source>
        <dbReference type="ARBA" id="ARBA00022840"/>
    </source>
</evidence>
<feature type="domain" description="Protein kinase" evidence="17">
    <location>
        <begin position="141"/>
        <end position="519"/>
    </location>
</feature>
<dbReference type="Proteomes" id="UP000799437">
    <property type="component" value="Unassembled WGS sequence"/>
</dbReference>
<dbReference type="Gene3D" id="3.30.200.20">
    <property type="entry name" value="Phosphorylase Kinase, domain 1"/>
    <property type="match status" value="1"/>
</dbReference>
<reference evidence="18" key="1">
    <citation type="journal article" date="2020" name="Stud. Mycol.">
        <title>101 Dothideomycetes genomes: a test case for predicting lifestyles and emergence of pathogens.</title>
        <authorList>
            <person name="Haridas S."/>
            <person name="Albert R."/>
            <person name="Binder M."/>
            <person name="Bloem J."/>
            <person name="Labutti K."/>
            <person name="Salamov A."/>
            <person name="Andreopoulos B."/>
            <person name="Baker S."/>
            <person name="Barry K."/>
            <person name="Bills G."/>
            <person name="Bluhm B."/>
            <person name="Cannon C."/>
            <person name="Castanera R."/>
            <person name="Culley D."/>
            <person name="Daum C."/>
            <person name="Ezra D."/>
            <person name="Gonzalez J."/>
            <person name="Henrissat B."/>
            <person name="Kuo A."/>
            <person name="Liang C."/>
            <person name="Lipzen A."/>
            <person name="Lutzoni F."/>
            <person name="Magnuson J."/>
            <person name="Mondo S."/>
            <person name="Nolan M."/>
            <person name="Ohm R."/>
            <person name="Pangilinan J."/>
            <person name="Park H.-J."/>
            <person name="Ramirez L."/>
            <person name="Alfaro M."/>
            <person name="Sun H."/>
            <person name="Tritt A."/>
            <person name="Yoshinaga Y."/>
            <person name="Zwiers L.-H."/>
            <person name="Turgeon B."/>
            <person name="Goodwin S."/>
            <person name="Spatafora J."/>
            <person name="Crous P."/>
            <person name="Grigoriev I."/>
        </authorList>
    </citation>
    <scope>NUCLEOTIDE SEQUENCE</scope>
    <source>
        <strain evidence="18">CBS 121739</strain>
    </source>
</reference>
<sequence>MALQNTHVEEDINTSPPSMHNHSGHLDEAEPNEADLTTESHEEGYRPSDAKIFAGEPDAGKPDAAQPDAGEPDAAESDAGEVDEHTNDPSPEATSNNINIIEEEPRLWLTLNSHGLERIYDYNDGGHCPSELGSTLCQGRYRIIHKLGHGGFGIVWLCRDLHHESPHYVAIKVLVAALSREYCGELEAVQLLKILPEVERGKKHLCVSMDSFQQESPNGTHHCFVYPFIGPRAVDALACLGNSSAAMRKASLDTIEAVACLHKHGICHGDLTAKNILVDLRDLGDLPEADLLEKLGQPEINPVKTSSTETPASAPQYLVYPVDFSKVDPRFISDRIRLIDFGEAFEIKSPPDSIGLPVVYQPPELVLDGHVGVGCDLWALGNCLYELRTGQKLIDVFDANDTDDYLFYMVMLLGKLPEPWWSSTWKARKEHYTDEVDADANNRPFQAGDPAHHRIGDTSIKSQLENALFWNPESRSLDFSKRETPPEELEAFIDLLEKLLRYKPEDRLSAEEALQHPWFRM</sequence>
<dbReference type="EMBL" id="ML996577">
    <property type="protein sequence ID" value="KAF2755574.1"/>
    <property type="molecule type" value="Genomic_DNA"/>
</dbReference>
<evidence type="ECO:0000256" key="4">
    <source>
        <dbReference type="ARBA" id="ARBA00013948"/>
    </source>
</evidence>
<dbReference type="InterPro" id="IPR017441">
    <property type="entry name" value="Protein_kinase_ATP_BS"/>
</dbReference>
<proteinExistence type="predicted"/>
<name>A0A6A6W0R3_9PEZI</name>
<evidence type="ECO:0000256" key="12">
    <source>
        <dbReference type="ARBA" id="ARBA00033194"/>
    </source>
</evidence>
<dbReference type="SMART" id="SM00220">
    <property type="entry name" value="S_TKc"/>
    <property type="match status" value="1"/>
</dbReference>
<dbReference type="OrthoDB" id="5979581at2759"/>
<keyword evidence="8 15" id="KW-0547">Nucleotide-binding</keyword>
<feature type="compositionally biased region" description="Polar residues" evidence="16">
    <location>
        <begin position="88"/>
        <end position="99"/>
    </location>
</feature>
<dbReference type="GO" id="GO:0005524">
    <property type="term" value="F:ATP binding"/>
    <property type="evidence" value="ECO:0007669"/>
    <property type="project" value="UniProtKB-UniRule"/>
</dbReference>
<dbReference type="GO" id="GO:0043484">
    <property type="term" value="P:regulation of RNA splicing"/>
    <property type="evidence" value="ECO:0007669"/>
    <property type="project" value="TreeGrafter"/>
</dbReference>
<dbReference type="EC" id="2.7.11.1" evidence="3"/>
<evidence type="ECO:0000313" key="18">
    <source>
        <dbReference type="EMBL" id="KAF2755574.1"/>
    </source>
</evidence>
<comment type="catalytic activity">
    <reaction evidence="13">
        <text>L-threonyl-[protein] + ATP = O-phospho-L-threonyl-[protein] + ADP + H(+)</text>
        <dbReference type="Rhea" id="RHEA:46608"/>
        <dbReference type="Rhea" id="RHEA-COMP:11060"/>
        <dbReference type="Rhea" id="RHEA-COMP:11605"/>
        <dbReference type="ChEBI" id="CHEBI:15378"/>
        <dbReference type="ChEBI" id="CHEBI:30013"/>
        <dbReference type="ChEBI" id="CHEBI:30616"/>
        <dbReference type="ChEBI" id="CHEBI:61977"/>
        <dbReference type="ChEBI" id="CHEBI:456216"/>
        <dbReference type="EC" id="2.7.11.1"/>
    </reaction>
</comment>
<feature type="region of interest" description="Disordered" evidence="16">
    <location>
        <begin position="1"/>
        <end position="99"/>
    </location>
</feature>